<comment type="caution">
    <text evidence="7">The sequence shown here is derived from an EMBL/GenBank/DDBJ whole genome shotgun (WGS) entry which is preliminary data.</text>
</comment>
<dbReference type="Gene3D" id="3.40.630.30">
    <property type="match status" value="1"/>
</dbReference>
<dbReference type="InterPro" id="IPR001690">
    <property type="entry name" value="Autoind_synthase"/>
</dbReference>
<dbReference type="GO" id="GO:0009372">
    <property type="term" value="P:quorum sensing"/>
    <property type="evidence" value="ECO:0007669"/>
    <property type="project" value="UniProtKB-UniRule"/>
</dbReference>
<dbReference type="PROSITE" id="PS51187">
    <property type="entry name" value="AUTOINDUCER_SYNTH_2"/>
    <property type="match status" value="1"/>
</dbReference>
<gene>
    <name evidence="7" type="ORF">COC42_02830</name>
</gene>
<keyword evidence="2 6" id="KW-0808">Transferase</keyword>
<dbReference type="Pfam" id="PF00765">
    <property type="entry name" value="Autoind_synth"/>
    <property type="match status" value="1"/>
</dbReference>
<organism evidence="7 8">
    <name type="scientific">Sphingomonas spermidinifaciens</name>
    <dbReference type="NCBI Taxonomy" id="1141889"/>
    <lineage>
        <taxon>Bacteria</taxon>
        <taxon>Pseudomonadati</taxon>
        <taxon>Pseudomonadota</taxon>
        <taxon>Alphaproteobacteria</taxon>
        <taxon>Sphingomonadales</taxon>
        <taxon>Sphingomonadaceae</taxon>
        <taxon>Sphingomonas</taxon>
    </lineage>
</organism>
<name>A0A2A4B6D8_9SPHN</name>
<keyword evidence="4 5" id="KW-0071">Autoinducer synthesis</keyword>
<dbReference type="InterPro" id="IPR016181">
    <property type="entry name" value="Acyl_CoA_acyltransferase"/>
</dbReference>
<dbReference type="PANTHER" id="PTHR39322:SF1">
    <property type="entry name" value="ISOVALERYL-HOMOSERINE LACTONE SYNTHASE"/>
    <property type="match status" value="1"/>
</dbReference>
<evidence type="ECO:0000256" key="5">
    <source>
        <dbReference type="PROSITE-ProRule" id="PRU00533"/>
    </source>
</evidence>
<evidence type="ECO:0000256" key="6">
    <source>
        <dbReference type="RuleBase" id="RU361135"/>
    </source>
</evidence>
<protein>
    <recommendedName>
        <fullName evidence="6">Acyl-homoserine-lactone synthase</fullName>
        <ecNumber evidence="6">2.3.1.184</ecNumber>
    </recommendedName>
    <alternativeName>
        <fullName evidence="6">Autoinducer synthesis protein</fullName>
    </alternativeName>
</protein>
<evidence type="ECO:0000256" key="2">
    <source>
        <dbReference type="ARBA" id="ARBA00022679"/>
    </source>
</evidence>
<keyword evidence="3 6" id="KW-0949">S-adenosyl-L-methionine</keyword>
<keyword evidence="1 5" id="KW-0673">Quorum sensing</keyword>
<dbReference type="OrthoDB" id="6169313at2"/>
<dbReference type="EMBL" id="NWMW01000001">
    <property type="protein sequence ID" value="PCD03349.1"/>
    <property type="molecule type" value="Genomic_DNA"/>
</dbReference>
<accession>A0A2A4B6D8</accession>
<dbReference type="GO" id="GO:0061579">
    <property type="term" value="F:N-acyl homoserine lactone synthase activity"/>
    <property type="evidence" value="ECO:0007669"/>
    <property type="project" value="UniProtKB-UniRule"/>
</dbReference>
<reference evidence="7 8" key="1">
    <citation type="submission" date="2017-09" db="EMBL/GenBank/DDBJ databases">
        <title>Sphingomonas spermidinifaciens 9NM-10, whole genome shotgun sequence.</title>
        <authorList>
            <person name="Feng G."/>
            <person name="Zhu H."/>
        </authorList>
    </citation>
    <scope>NUCLEOTIDE SEQUENCE [LARGE SCALE GENOMIC DNA]</scope>
    <source>
        <strain evidence="7 8">9NM-10</strain>
    </source>
</reference>
<evidence type="ECO:0000256" key="3">
    <source>
        <dbReference type="ARBA" id="ARBA00022691"/>
    </source>
</evidence>
<dbReference type="SUPFAM" id="SSF55729">
    <property type="entry name" value="Acyl-CoA N-acyltransferases (Nat)"/>
    <property type="match status" value="1"/>
</dbReference>
<proteinExistence type="inferred from homology"/>
<sequence>MLHVMQTAARPIPDGVLRAMFAARKSVFVDLLKWDVPVIDGTYEVDQFDDTHATYLVLADGEGSHLASARLLPTTRPHILDSFYGELCEAAPPQAPDVFEITRFCLDRGLSARERRAARDTLVTALAEHALAHGITAYTAIAEMPWFQQILAFGWRCRPLGLPQVIDGTMLVALGIEIDADTPAKLAAAGIVPSIDIRAALRVAA</sequence>
<dbReference type="RefSeq" id="WP_096341748.1">
    <property type="nucleotide sequence ID" value="NZ_NWMW01000001.1"/>
</dbReference>
<comment type="similarity">
    <text evidence="5 6">Belongs to the autoinducer synthase family.</text>
</comment>
<evidence type="ECO:0000313" key="7">
    <source>
        <dbReference type="EMBL" id="PCD03349.1"/>
    </source>
</evidence>
<dbReference type="Proteomes" id="UP000218366">
    <property type="component" value="Unassembled WGS sequence"/>
</dbReference>
<dbReference type="PRINTS" id="PR01549">
    <property type="entry name" value="AUTOINDCRSYN"/>
</dbReference>
<dbReference type="EC" id="2.3.1.184" evidence="6"/>
<dbReference type="PANTHER" id="PTHR39322">
    <property type="entry name" value="ACYL-HOMOSERINE-LACTONE SYNTHASE"/>
    <property type="match status" value="1"/>
</dbReference>
<evidence type="ECO:0000256" key="4">
    <source>
        <dbReference type="ARBA" id="ARBA00022929"/>
    </source>
</evidence>
<comment type="catalytic activity">
    <reaction evidence="6">
        <text>a fatty acyl-[ACP] + S-adenosyl-L-methionine = an N-acyl-L-homoserine lactone + S-methyl-5'-thioadenosine + holo-[ACP] + H(+)</text>
        <dbReference type="Rhea" id="RHEA:10096"/>
        <dbReference type="Rhea" id="RHEA-COMP:9685"/>
        <dbReference type="Rhea" id="RHEA-COMP:14125"/>
        <dbReference type="ChEBI" id="CHEBI:15378"/>
        <dbReference type="ChEBI" id="CHEBI:17509"/>
        <dbReference type="ChEBI" id="CHEBI:55474"/>
        <dbReference type="ChEBI" id="CHEBI:59789"/>
        <dbReference type="ChEBI" id="CHEBI:64479"/>
        <dbReference type="ChEBI" id="CHEBI:138651"/>
        <dbReference type="EC" id="2.3.1.184"/>
    </reaction>
</comment>
<dbReference type="AlphaFoldDB" id="A0A2A4B6D8"/>
<dbReference type="GO" id="GO:0007165">
    <property type="term" value="P:signal transduction"/>
    <property type="evidence" value="ECO:0007669"/>
    <property type="project" value="TreeGrafter"/>
</dbReference>
<evidence type="ECO:0000313" key="8">
    <source>
        <dbReference type="Proteomes" id="UP000218366"/>
    </source>
</evidence>
<keyword evidence="8" id="KW-1185">Reference proteome</keyword>
<evidence type="ECO:0000256" key="1">
    <source>
        <dbReference type="ARBA" id="ARBA00022654"/>
    </source>
</evidence>